<dbReference type="SMART" id="SM00855">
    <property type="entry name" value="PGAM"/>
    <property type="match status" value="1"/>
</dbReference>
<feature type="active site" description="Tele-phosphohistidine intermediate" evidence="3">
    <location>
        <position position="9"/>
    </location>
</feature>
<dbReference type="PANTHER" id="PTHR48100:SF1">
    <property type="entry name" value="HISTIDINE PHOSPHATASE FAMILY PROTEIN-RELATED"/>
    <property type="match status" value="1"/>
</dbReference>
<dbReference type="EMBL" id="CP081958">
    <property type="protein sequence ID" value="QZP36358.1"/>
    <property type="molecule type" value="Genomic_DNA"/>
</dbReference>
<keyword evidence="6" id="KW-1185">Reference proteome</keyword>
<evidence type="ECO:0000256" key="2">
    <source>
        <dbReference type="ARBA" id="ARBA00023235"/>
    </source>
</evidence>
<organism evidence="5 6">
    <name type="scientific">Halobaculum magnesiiphilum</name>
    <dbReference type="NCBI Taxonomy" id="1017351"/>
    <lineage>
        <taxon>Archaea</taxon>
        <taxon>Methanobacteriati</taxon>
        <taxon>Methanobacteriota</taxon>
        <taxon>Stenosarchaea group</taxon>
        <taxon>Halobacteria</taxon>
        <taxon>Halobacteriales</taxon>
        <taxon>Haloferacaceae</taxon>
        <taxon>Halobaculum</taxon>
    </lineage>
</organism>
<dbReference type="PROSITE" id="PS00175">
    <property type="entry name" value="PG_MUTASE"/>
    <property type="match status" value="1"/>
</dbReference>
<sequence length="227" mass="24561">MGTILLCRHGETPWNRDRRVQGWAPTELTERGREQADALAGFLTDEYAVDRIVASDLERAAETARAISRATGAAATFDARWRERDFGRFQGLTYDGLFGTYPEYTLSEIGYAAAETVPESGESLLEMRARVREGFADLRGEVEPDETVAVVAHGGPLYVVTGELKGLDVVAAVLDQDQGNCAVNEVHVADDSARDGDGVATGGSATAELVRENVTSFLPEATTQENY</sequence>
<dbReference type="AlphaFoldDB" id="A0A8T8W950"/>
<feature type="active site" description="Proton donor/acceptor" evidence="3">
    <location>
        <position position="83"/>
    </location>
</feature>
<dbReference type="InterPro" id="IPR050275">
    <property type="entry name" value="PGM_Phosphatase"/>
</dbReference>
<dbReference type="Proteomes" id="UP000826254">
    <property type="component" value="Chromosome"/>
</dbReference>
<keyword evidence="1" id="KW-0324">Glycolysis</keyword>
<dbReference type="CDD" id="cd07067">
    <property type="entry name" value="HP_PGM_like"/>
    <property type="match status" value="1"/>
</dbReference>
<proteinExistence type="predicted"/>
<dbReference type="Pfam" id="PF00300">
    <property type="entry name" value="His_Phos_1"/>
    <property type="match status" value="1"/>
</dbReference>
<evidence type="ECO:0000256" key="3">
    <source>
        <dbReference type="PIRSR" id="PIRSR613078-1"/>
    </source>
</evidence>
<dbReference type="PANTHER" id="PTHR48100">
    <property type="entry name" value="BROAD-SPECIFICITY PHOSPHATASE YOR283W-RELATED"/>
    <property type="match status" value="1"/>
</dbReference>
<evidence type="ECO:0000313" key="6">
    <source>
        <dbReference type="Proteomes" id="UP000826254"/>
    </source>
</evidence>
<dbReference type="RefSeq" id="WP_222606181.1">
    <property type="nucleotide sequence ID" value="NZ_CP081958.1"/>
</dbReference>
<gene>
    <name evidence="5" type="ORF">K6T50_08400</name>
</gene>
<name>A0A8T8W950_9EURY</name>
<reference evidence="5 6" key="1">
    <citation type="journal article" date="2021" name="Int. J. Syst. Evol. Microbiol.">
        <title>Halobaculum halophilum sp. nov. and Halobaculum salinum sp. nov., isolated from salt lake and saline soil.</title>
        <authorList>
            <person name="Cui H.L."/>
            <person name="Shi X.W."/>
            <person name="Yin X.M."/>
            <person name="Yang X.Y."/>
            <person name="Hou J."/>
            <person name="Zhu L."/>
        </authorList>
    </citation>
    <scope>NUCLEOTIDE SEQUENCE [LARGE SCALE GENOMIC DNA]</scope>
    <source>
        <strain evidence="5 6">NBRC 109044</strain>
    </source>
</reference>
<feature type="binding site" evidence="4">
    <location>
        <begin position="8"/>
        <end position="15"/>
    </location>
    <ligand>
        <name>substrate</name>
    </ligand>
</feature>
<evidence type="ECO:0000256" key="4">
    <source>
        <dbReference type="PIRSR" id="PIRSR613078-2"/>
    </source>
</evidence>
<accession>A0A8T8W950</accession>
<dbReference type="GO" id="GO:0016791">
    <property type="term" value="F:phosphatase activity"/>
    <property type="evidence" value="ECO:0007669"/>
    <property type="project" value="TreeGrafter"/>
</dbReference>
<evidence type="ECO:0000313" key="5">
    <source>
        <dbReference type="EMBL" id="QZP36358.1"/>
    </source>
</evidence>
<dbReference type="InterPro" id="IPR001345">
    <property type="entry name" value="PG/BPGM_mutase_AS"/>
</dbReference>
<protein>
    <submittedName>
        <fullName evidence="5">Histidine phosphatase family protein</fullName>
    </submittedName>
</protein>
<dbReference type="InterPro" id="IPR013078">
    <property type="entry name" value="His_Pase_superF_clade-1"/>
</dbReference>
<evidence type="ECO:0000256" key="1">
    <source>
        <dbReference type="ARBA" id="ARBA00023152"/>
    </source>
</evidence>
<dbReference type="Gene3D" id="3.40.50.1240">
    <property type="entry name" value="Phosphoglycerate mutase-like"/>
    <property type="match status" value="1"/>
</dbReference>
<dbReference type="GeneID" id="67178156"/>
<dbReference type="GO" id="GO:0005737">
    <property type="term" value="C:cytoplasm"/>
    <property type="evidence" value="ECO:0007669"/>
    <property type="project" value="TreeGrafter"/>
</dbReference>
<dbReference type="SUPFAM" id="SSF53254">
    <property type="entry name" value="Phosphoglycerate mutase-like"/>
    <property type="match status" value="1"/>
</dbReference>
<feature type="binding site" evidence="4">
    <location>
        <position position="59"/>
    </location>
    <ligand>
        <name>substrate</name>
    </ligand>
</feature>
<dbReference type="InterPro" id="IPR029033">
    <property type="entry name" value="His_PPase_superfam"/>
</dbReference>
<keyword evidence="2" id="KW-0413">Isomerase</keyword>
<dbReference type="KEGG" id="hmp:K6T50_08400"/>